<keyword evidence="11" id="KW-1185">Reference proteome</keyword>
<reference evidence="10 11" key="1">
    <citation type="submission" date="2019-03" db="EMBL/GenBank/DDBJ databases">
        <title>Seongchinamella monodicae gen. nov., sp. nov., a novel member of the Gammaproteobacteria isolated from a tidal mudflat of beach.</title>
        <authorList>
            <person name="Yang H.G."/>
            <person name="Kang J.W."/>
            <person name="Lee S.D."/>
        </authorList>
    </citation>
    <scope>NUCLEOTIDE SEQUENCE [LARGE SCALE GENOMIC DNA]</scope>
    <source>
        <strain evidence="10 11">GH4-78</strain>
    </source>
</reference>
<sequence length="369" mass="39712">MSLLTTPLDSLHRELGAKMVPFAGYDMPVQYPTGIIKEHLHTRAAAGLFDVSHMGQVVIEGSGTAAMLESLVPADVQGLGLDRQTYALFTNEQGGVLDDLIITRWAEDRFFLVVNAACKVQDIEHLRAHLDGQSLQVLEQQALLALQGPRAREVMESLCPQAAGLVFMQGCAASIDGVDVYITCSGYTGEDGFEISVPNAAAESLARRILAFEQVQPVGLGARDSLRLEAGLCLYGHELNTDIDPVQAGLLWSISKARRADGERPGGFPGAEVIFDRIINKPALRRVGLAVEGKRPVREGQTVVDSNGEPVGEICSACFGASFGGPIAMAYVQRELGEPETALAVDVRGKLLPVTVTRMPFSPQHYYRG</sequence>
<dbReference type="Gene3D" id="2.40.30.110">
    <property type="entry name" value="Aminomethyltransferase beta-barrel domains"/>
    <property type="match status" value="1"/>
</dbReference>
<dbReference type="NCBIfam" id="NF010093">
    <property type="entry name" value="PRK13579.1"/>
    <property type="match status" value="1"/>
</dbReference>
<name>A0A4R5LWT5_9GAMM</name>
<comment type="catalytic activity">
    <reaction evidence="6">
        <text>N(6)-[(R)-S(8)-aminomethyldihydrolipoyl]-L-lysyl-[protein] + (6S)-5,6,7,8-tetrahydrofolate = N(6)-[(R)-dihydrolipoyl]-L-lysyl-[protein] + (6R)-5,10-methylene-5,6,7,8-tetrahydrofolate + NH4(+)</text>
        <dbReference type="Rhea" id="RHEA:16945"/>
        <dbReference type="Rhea" id="RHEA-COMP:10475"/>
        <dbReference type="Rhea" id="RHEA-COMP:10492"/>
        <dbReference type="ChEBI" id="CHEBI:15636"/>
        <dbReference type="ChEBI" id="CHEBI:28938"/>
        <dbReference type="ChEBI" id="CHEBI:57453"/>
        <dbReference type="ChEBI" id="CHEBI:83100"/>
        <dbReference type="ChEBI" id="CHEBI:83143"/>
        <dbReference type="EC" id="2.1.2.10"/>
    </reaction>
</comment>
<dbReference type="NCBIfam" id="NF001567">
    <property type="entry name" value="PRK00389.1"/>
    <property type="match status" value="1"/>
</dbReference>
<dbReference type="EMBL" id="SMSE01000001">
    <property type="protein sequence ID" value="TDG15897.1"/>
    <property type="molecule type" value="Genomic_DNA"/>
</dbReference>
<dbReference type="InterPro" id="IPR006223">
    <property type="entry name" value="GcvT"/>
</dbReference>
<evidence type="ECO:0000256" key="4">
    <source>
        <dbReference type="ARBA" id="ARBA00022679"/>
    </source>
</evidence>
<dbReference type="RefSeq" id="WP_133210800.1">
    <property type="nucleotide sequence ID" value="NZ_SMSE01000001.1"/>
</dbReference>
<dbReference type="InterPro" id="IPR027266">
    <property type="entry name" value="TrmE/GcvT-like"/>
</dbReference>
<feature type="domain" description="Aminomethyltransferase C-terminal" evidence="9">
    <location>
        <begin position="285"/>
        <end position="361"/>
    </location>
</feature>
<evidence type="ECO:0000256" key="5">
    <source>
        <dbReference type="ARBA" id="ARBA00031395"/>
    </source>
</evidence>
<dbReference type="Gene3D" id="4.10.1250.10">
    <property type="entry name" value="Aminomethyltransferase fragment"/>
    <property type="match status" value="1"/>
</dbReference>
<dbReference type="GO" id="GO:0032259">
    <property type="term" value="P:methylation"/>
    <property type="evidence" value="ECO:0007669"/>
    <property type="project" value="UniProtKB-KW"/>
</dbReference>
<evidence type="ECO:0000313" key="10">
    <source>
        <dbReference type="EMBL" id="TDG15897.1"/>
    </source>
</evidence>
<dbReference type="GO" id="GO:0004047">
    <property type="term" value="F:aminomethyltransferase activity"/>
    <property type="evidence" value="ECO:0007669"/>
    <property type="project" value="UniProtKB-EC"/>
</dbReference>
<evidence type="ECO:0000259" key="8">
    <source>
        <dbReference type="Pfam" id="PF01571"/>
    </source>
</evidence>
<feature type="domain" description="GCVT N-terminal" evidence="8">
    <location>
        <begin position="10"/>
        <end position="256"/>
    </location>
</feature>
<comment type="caution">
    <text evidence="10">The sequence shown here is derived from an EMBL/GenBank/DDBJ whole genome shotgun (WGS) entry which is preliminary data.</text>
</comment>
<organism evidence="10 11">
    <name type="scientific">Seongchinamella unica</name>
    <dbReference type="NCBI Taxonomy" id="2547392"/>
    <lineage>
        <taxon>Bacteria</taxon>
        <taxon>Pseudomonadati</taxon>
        <taxon>Pseudomonadota</taxon>
        <taxon>Gammaproteobacteria</taxon>
        <taxon>Cellvibrionales</taxon>
        <taxon>Halieaceae</taxon>
        <taxon>Seongchinamella</taxon>
    </lineage>
</organism>
<evidence type="ECO:0000259" key="9">
    <source>
        <dbReference type="Pfam" id="PF08669"/>
    </source>
</evidence>
<evidence type="ECO:0000256" key="6">
    <source>
        <dbReference type="ARBA" id="ARBA00047665"/>
    </source>
</evidence>
<dbReference type="InterPro" id="IPR013977">
    <property type="entry name" value="GcvT_C"/>
</dbReference>
<keyword evidence="4 10" id="KW-0808">Transferase</keyword>
<dbReference type="GO" id="GO:0006546">
    <property type="term" value="P:glycine catabolic process"/>
    <property type="evidence" value="ECO:0007669"/>
    <property type="project" value="InterPro"/>
</dbReference>
<dbReference type="PANTHER" id="PTHR43757:SF2">
    <property type="entry name" value="AMINOMETHYLTRANSFERASE, MITOCHONDRIAL"/>
    <property type="match status" value="1"/>
</dbReference>
<keyword evidence="3" id="KW-0032">Aminotransferase</keyword>
<dbReference type="OrthoDB" id="9774591at2"/>
<protein>
    <recommendedName>
        <fullName evidence="2">aminomethyltransferase</fullName>
        <ecNumber evidence="2">2.1.2.10</ecNumber>
    </recommendedName>
    <alternativeName>
        <fullName evidence="5">Glycine cleavage system T protein</fullName>
    </alternativeName>
</protein>
<feature type="binding site" evidence="7">
    <location>
        <position position="194"/>
    </location>
    <ligand>
        <name>substrate</name>
    </ligand>
</feature>
<dbReference type="AlphaFoldDB" id="A0A4R5LWT5"/>
<dbReference type="SUPFAM" id="SSF101790">
    <property type="entry name" value="Aminomethyltransferase beta-barrel domain"/>
    <property type="match status" value="1"/>
</dbReference>
<proteinExistence type="inferred from homology"/>
<dbReference type="NCBIfam" id="TIGR00528">
    <property type="entry name" value="gcvT"/>
    <property type="match status" value="1"/>
</dbReference>
<dbReference type="PIRSF" id="PIRSF006487">
    <property type="entry name" value="GcvT"/>
    <property type="match status" value="1"/>
</dbReference>
<dbReference type="InterPro" id="IPR028896">
    <property type="entry name" value="GcvT/YgfZ/DmdA"/>
</dbReference>
<dbReference type="InterPro" id="IPR006222">
    <property type="entry name" value="GCVT_N"/>
</dbReference>
<evidence type="ECO:0000256" key="1">
    <source>
        <dbReference type="ARBA" id="ARBA00008609"/>
    </source>
</evidence>
<dbReference type="GO" id="GO:0008483">
    <property type="term" value="F:transaminase activity"/>
    <property type="evidence" value="ECO:0007669"/>
    <property type="project" value="UniProtKB-KW"/>
</dbReference>
<dbReference type="EC" id="2.1.2.10" evidence="2"/>
<dbReference type="Gene3D" id="3.30.70.1400">
    <property type="entry name" value="Aminomethyltransferase beta-barrel domains"/>
    <property type="match status" value="1"/>
</dbReference>
<dbReference type="GO" id="GO:0005960">
    <property type="term" value="C:glycine cleavage complex"/>
    <property type="evidence" value="ECO:0007669"/>
    <property type="project" value="InterPro"/>
</dbReference>
<evidence type="ECO:0000313" key="11">
    <source>
        <dbReference type="Proteomes" id="UP000295554"/>
    </source>
</evidence>
<evidence type="ECO:0000256" key="2">
    <source>
        <dbReference type="ARBA" id="ARBA00012616"/>
    </source>
</evidence>
<dbReference type="PANTHER" id="PTHR43757">
    <property type="entry name" value="AMINOMETHYLTRANSFERASE"/>
    <property type="match status" value="1"/>
</dbReference>
<evidence type="ECO:0000256" key="3">
    <source>
        <dbReference type="ARBA" id="ARBA00022576"/>
    </source>
</evidence>
<comment type="similarity">
    <text evidence="1">Belongs to the GcvT family.</text>
</comment>
<dbReference type="GO" id="GO:0008168">
    <property type="term" value="F:methyltransferase activity"/>
    <property type="evidence" value="ECO:0007669"/>
    <property type="project" value="UniProtKB-KW"/>
</dbReference>
<dbReference type="Gene3D" id="3.30.1360.120">
    <property type="entry name" value="Probable tRNA modification gtpase trme, domain 1"/>
    <property type="match status" value="1"/>
</dbReference>
<dbReference type="Pfam" id="PF01571">
    <property type="entry name" value="GCV_T"/>
    <property type="match status" value="1"/>
</dbReference>
<dbReference type="SUPFAM" id="SSF103025">
    <property type="entry name" value="Folate-binding domain"/>
    <property type="match status" value="1"/>
</dbReference>
<dbReference type="FunFam" id="3.30.70.1400:FF:000001">
    <property type="entry name" value="Aminomethyltransferase"/>
    <property type="match status" value="1"/>
</dbReference>
<accession>A0A4R5LWT5</accession>
<dbReference type="Proteomes" id="UP000295554">
    <property type="component" value="Unassembled WGS sequence"/>
</dbReference>
<dbReference type="InterPro" id="IPR029043">
    <property type="entry name" value="GcvT/YgfZ_C"/>
</dbReference>
<evidence type="ECO:0000256" key="7">
    <source>
        <dbReference type="PIRSR" id="PIRSR006487-1"/>
    </source>
</evidence>
<dbReference type="Pfam" id="PF08669">
    <property type="entry name" value="GCV_T_C"/>
    <property type="match status" value="1"/>
</dbReference>
<gene>
    <name evidence="10" type="primary">gcvT</name>
    <name evidence="10" type="ORF">E2F43_06640</name>
</gene>
<keyword evidence="10" id="KW-0489">Methyltransferase</keyword>